<dbReference type="PANTHER" id="PTHR24221:SF646">
    <property type="entry name" value="HAEMOLYSIN SECRETION ATP-BINDING PROTEIN"/>
    <property type="match status" value="1"/>
</dbReference>
<dbReference type="GO" id="GO:0140359">
    <property type="term" value="F:ABC-type transporter activity"/>
    <property type="evidence" value="ECO:0007669"/>
    <property type="project" value="InterPro"/>
</dbReference>
<evidence type="ECO:0000259" key="6">
    <source>
        <dbReference type="PROSITE" id="PS50929"/>
    </source>
</evidence>
<dbReference type="SUPFAM" id="SSF90123">
    <property type="entry name" value="ABC transporter transmembrane region"/>
    <property type="match status" value="1"/>
</dbReference>
<keyword evidence="2 5" id="KW-0812">Transmembrane</keyword>
<keyword evidence="4 5" id="KW-0472">Membrane</keyword>
<feature type="transmembrane region" description="Helical" evidence="5">
    <location>
        <begin position="21"/>
        <end position="43"/>
    </location>
</feature>
<feature type="domain" description="ABC transmembrane type-1" evidence="6">
    <location>
        <begin position="28"/>
        <end position="314"/>
    </location>
</feature>
<dbReference type="InterPro" id="IPR039421">
    <property type="entry name" value="Type_1_exporter"/>
</dbReference>
<dbReference type="Gene3D" id="3.40.50.300">
    <property type="entry name" value="P-loop containing nucleotide triphosphate hydrolases"/>
    <property type="match status" value="1"/>
</dbReference>
<evidence type="ECO:0000256" key="1">
    <source>
        <dbReference type="ARBA" id="ARBA00004651"/>
    </source>
</evidence>
<name>A0A428I5Z2_STROR</name>
<comment type="caution">
    <text evidence="7">The sequence shown here is derived from an EMBL/GenBank/DDBJ whole genome shotgun (WGS) entry which is preliminary data.</text>
</comment>
<keyword evidence="7" id="KW-0378">Hydrolase</keyword>
<sequence length="425" mass="49002">MANGIKFLKKYFLLYLQSLRFVWETSKVSVVLMLITVPLQALLPSLTIYMTNEIINFVASDAQIVMKLLLIWSIFFLLSNIVAPFNTMIQGKLTDLLTYHLNYSIMEKSSQLQTIDYFEKSDFYNDIHILSSESSWRPVNLLVFGTSILSHFITFCSMLWLFQSFHVLIALAMIISLIPQGIIAYRLQQQAFETLVSNSEQSRKLEYYTQTVLSATSIKDVRLYNLYPFFLQKYQLTFDEIRRNVQDNRVRQFILSFTFLLITTIFSLASFIYVVLSVKETVLPIGSILVFSTSVVYAVNSIFRLVSESSLLYDTLLYMEKYFKFVAIGNSDLTIETQEAPSDFHEISFQNLTFSYSHDTNKALQNINFTVSRGEKIAIVGENGAGKTTLIKLLCRFYNLTSGDILFDGCSISLFNYHSIKKWNR</sequence>
<protein>
    <submittedName>
        <fullName evidence="7">Beta-(1--&gt;2)glucan export ATP-binding/permease protein NdvA</fullName>
        <ecNumber evidence="7">3.6.3.42</ecNumber>
    </submittedName>
</protein>
<dbReference type="EMBL" id="RJVZ01000024">
    <property type="protein sequence ID" value="RSK07463.1"/>
    <property type="molecule type" value="Genomic_DNA"/>
</dbReference>
<feature type="transmembrane region" description="Helical" evidence="5">
    <location>
        <begin position="63"/>
        <end position="83"/>
    </location>
</feature>
<feature type="transmembrane region" description="Helical" evidence="5">
    <location>
        <begin position="168"/>
        <end position="187"/>
    </location>
</feature>
<dbReference type="EC" id="3.6.3.42" evidence="7"/>
<keyword evidence="7" id="KW-0067">ATP-binding</keyword>
<dbReference type="InterPro" id="IPR027417">
    <property type="entry name" value="P-loop_NTPase"/>
</dbReference>
<dbReference type="GO" id="GO:0005524">
    <property type="term" value="F:ATP binding"/>
    <property type="evidence" value="ECO:0007669"/>
    <property type="project" value="UniProtKB-KW"/>
</dbReference>
<dbReference type="SUPFAM" id="SSF52540">
    <property type="entry name" value="P-loop containing nucleoside triphosphate hydrolases"/>
    <property type="match status" value="1"/>
</dbReference>
<accession>A0A428I5Z2</accession>
<reference evidence="7 8" key="1">
    <citation type="submission" date="2018-11" db="EMBL/GenBank/DDBJ databases">
        <title>Species Designations Belie Phenotypic and Genotypic Heterogeneity in Oral Streptococci.</title>
        <authorList>
            <person name="Velsko I."/>
        </authorList>
    </citation>
    <scope>NUCLEOTIDE SEQUENCE [LARGE SCALE GENOMIC DNA]</scope>
    <source>
        <strain evidence="7 8">BCA1</strain>
    </source>
</reference>
<organism evidence="7 8">
    <name type="scientific">Streptococcus oralis</name>
    <dbReference type="NCBI Taxonomy" id="1303"/>
    <lineage>
        <taxon>Bacteria</taxon>
        <taxon>Bacillati</taxon>
        <taxon>Bacillota</taxon>
        <taxon>Bacilli</taxon>
        <taxon>Lactobacillales</taxon>
        <taxon>Streptococcaceae</taxon>
        <taxon>Streptococcus</taxon>
    </lineage>
</organism>
<evidence type="ECO:0000256" key="4">
    <source>
        <dbReference type="ARBA" id="ARBA00023136"/>
    </source>
</evidence>
<dbReference type="PROSITE" id="PS50929">
    <property type="entry name" value="ABC_TM1F"/>
    <property type="match status" value="1"/>
</dbReference>
<dbReference type="GO" id="GO:0016887">
    <property type="term" value="F:ATP hydrolysis activity"/>
    <property type="evidence" value="ECO:0007669"/>
    <property type="project" value="InterPro"/>
</dbReference>
<dbReference type="PANTHER" id="PTHR24221">
    <property type="entry name" value="ATP-BINDING CASSETTE SUB-FAMILY B"/>
    <property type="match status" value="1"/>
</dbReference>
<evidence type="ECO:0000256" key="5">
    <source>
        <dbReference type="SAM" id="Phobius"/>
    </source>
</evidence>
<feature type="transmembrane region" description="Helical" evidence="5">
    <location>
        <begin position="282"/>
        <end position="303"/>
    </location>
</feature>
<dbReference type="GO" id="GO:0034040">
    <property type="term" value="F:ATPase-coupled lipid transmembrane transporter activity"/>
    <property type="evidence" value="ECO:0007669"/>
    <property type="project" value="TreeGrafter"/>
</dbReference>
<gene>
    <name evidence="7" type="primary">ndvA</name>
    <name evidence="7" type="ORF">D8804_09555</name>
</gene>
<dbReference type="InterPro" id="IPR003439">
    <property type="entry name" value="ABC_transporter-like_ATP-bd"/>
</dbReference>
<evidence type="ECO:0000256" key="2">
    <source>
        <dbReference type="ARBA" id="ARBA00022692"/>
    </source>
</evidence>
<dbReference type="InterPro" id="IPR036640">
    <property type="entry name" value="ABC1_TM_sf"/>
</dbReference>
<dbReference type="Pfam" id="PF00005">
    <property type="entry name" value="ABC_tran"/>
    <property type="match status" value="1"/>
</dbReference>
<dbReference type="Gene3D" id="1.20.1560.10">
    <property type="entry name" value="ABC transporter type 1, transmembrane domain"/>
    <property type="match status" value="1"/>
</dbReference>
<keyword evidence="3 5" id="KW-1133">Transmembrane helix</keyword>
<keyword evidence="7" id="KW-0547">Nucleotide-binding</keyword>
<evidence type="ECO:0000313" key="8">
    <source>
        <dbReference type="Proteomes" id="UP000279863"/>
    </source>
</evidence>
<proteinExistence type="predicted"/>
<dbReference type="InterPro" id="IPR011527">
    <property type="entry name" value="ABC1_TM_dom"/>
</dbReference>
<dbReference type="GO" id="GO:0005886">
    <property type="term" value="C:plasma membrane"/>
    <property type="evidence" value="ECO:0007669"/>
    <property type="project" value="UniProtKB-SubCell"/>
</dbReference>
<dbReference type="AlphaFoldDB" id="A0A428I5Z2"/>
<dbReference type="RefSeq" id="WP_260472353.1">
    <property type="nucleotide sequence ID" value="NZ_RJVZ01000024.1"/>
</dbReference>
<dbReference type="Proteomes" id="UP000279863">
    <property type="component" value="Unassembled WGS sequence"/>
</dbReference>
<feature type="transmembrane region" description="Helical" evidence="5">
    <location>
        <begin position="253"/>
        <end position="276"/>
    </location>
</feature>
<feature type="transmembrane region" description="Helical" evidence="5">
    <location>
        <begin position="141"/>
        <end position="162"/>
    </location>
</feature>
<evidence type="ECO:0000256" key="3">
    <source>
        <dbReference type="ARBA" id="ARBA00022989"/>
    </source>
</evidence>
<comment type="subcellular location">
    <subcellularLocation>
        <location evidence="1">Cell membrane</location>
        <topology evidence="1">Multi-pass membrane protein</topology>
    </subcellularLocation>
</comment>
<evidence type="ECO:0000313" key="7">
    <source>
        <dbReference type="EMBL" id="RSK07463.1"/>
    </source>
</evidence>